<dbReference type="RefSeq" id="WP_155666092.1">
    <property type="nucleotide sequence ID" value="NZ_WOCA01000001.1"/>
</dbReference>
<evidence type="ECO:0000313" key="3">
    <source>
        <dbReference type="Proteomes" id="UP000469125"/>
    </source>
</evidence>
<sequence>MTYPSFEEILDMQHKLSDWRKRYWIEHDLFTWQWWLLLAMFIVPWIIWFKVIPIEKKAECLSFGLLLAALASQLDEIGLNLGAWAYPYQLTQLNRGLNPYNFSFIPVAYMIVYYYFPKWKHFILGNVGVAVLASFVTEPILIKMGIYKTLYWKPIYSFPIYILLPIIFRLIIYYLLEKNKD</sequence>
<dbReference type="EMBL" id="WOCA01000001">
    <property type="protein sequence ID" value="MUK86882.1"/>
    <property type="molecule type" value="Genomic_DNA"/>
</dbReference>
<name>A0A6N8FB57_9BACI</name>
<evidence type="ECO:0000313" key="2">
    <source>
        <dbReference type="EMBL" id="MUK86882.1"/>
    </source>
</evidence>
<dbReference type="AlphaFoldDB" id="A0A6N8FB57"/>
<keyword evidence="3" id="KW-1185">Reference proteome</keyword>
<keyword evidence="1" id="KW-0812">Transmembrane</keyword>
<gene>
    <name evidence="2" type="ORF">GMD78_00505</name>
</gene>
<feature type="transmembrane region" description="Helical" evidence="1">
    <location>
        <begin position="123"/>
        <end position="142"/>
    </location>
</feature>
<dbReference type="Proteomes" id="UP000469125">
    <property type="component" value="Unassembled WGS sequence"/>
</dbReference>
<keyword evidence="1" id="KW-1133">Transmembrane helix</keyword>
<feature type="transmembrane region" description="Helical" evidence="1">
    <location>
        <begin position="63"/>
        <end position="86"/>
    </location>
</feature>
<reference evidence="2 3" key="1">
    <citation type="submission" date="2019-11" db="EMBL/GenBank/DDBJ databases">
        <authorList>
            <person name="Li X."/>
        </authorList>
    </citation>
    <scope>NUCLEOTIDE SEQUENCE [LARGE SCALE GENOMIC DNA]</scope>
    <source>
        <strain evidence="2 3">L9</strain>
    </source>
</reference>
<dbReference type="NCBIfam" id="NF041644">
    <property type="entry name" value="CBO0543_fam"/>
    <property type="match status" value="1"/>
</dbReference>
<keyword evidence="1" id="KW-0472">Membrane</keyword>
<accession>A0A6N8FB57</accession>
<protein>
    <submittedName>
        <fullName evidence="2">Uncharacterized protein</fullName>
    </submittedName>
</protein>
<proteinExistence type="predicted"/>
<comment type="caution">
    <text evidence="2">The sequence shown here is derived from an EMBL/GenBank/DDBJ whole genome shotgun (WGS) entry which is preliminary data.</text>
</comment>
<dbReference type="InterPro" id="IPR048147">
    <property type="entry name" value="CBO0543-like"/>
</dbReference>
<organism evidence="2 3">
    <name type="scientific">Ornithinibacillus caprae</name>
    <dbReference type="NCBI Taxonomy" id="2678566"/>
    <lineage>
        <taxon>Bacteria</taxon>
        <taxon>Bacillati</taxon>
        <taxon>Bacillota</taxon>
        <taxon>Bacilli</taxon>
        <taxon>Bacillales</taxon>
        <taxon>Bacillaceae</taxon>
        <taxon>Ornithinibacillus</taxon>
    </lineage>
</organism>
<feature type="transmembrane region" description="Helical" evidence="1">
    <location>
        <begin position="98"/>
        <end position="116"/>
    </location>
</feature>
<evidence type="ECO:0000256" key="1">
    <source>
        <dbReference type="SAM" id="Phobius"/>
    </source>
</evidence>
<feature type="transmembrane region" description="Helical" evidence="1">
    <location>
        <begin position="32"/>
        <end position="51"/>
    </location>
</feature>
<feature type="transmembrane region" description="Helical" evidence="1">
    <location>
        <begin position="154"/>
        <end position="176"/>
    </location>
</feature>